<protein>
    <recommendedName>
        <fullName evidence="4">HdeD family acid-resistance protein</fullName>
    </recommendedName>
</protein>
<dbReference type="InterPro" id="IPR005325">
    <property type="entry name" value="DUF308_memb"/>
</dbReference>
<proteinExistence type="predicted"/>
<dbReference type="AlphaFoldDB" id="A0A7C8BU62"/>
<dbReference type="PANTHER" id="PTHR34989">
    <property type="entry name" value="PROTEIN HDED"/>
    <property type="match status" value="1"/>
</dbReference>
<keyword evidence="3" id="KW-1185">Reference proteome</keyword>
<feature type="transmembrane region" description="Helical" evidence="1">
    <location>
        <begin position="133"/>
        <end position="153"/>
    </location>
</feature>
<comment type="caution">
    <text evidence="2">The sequence shown here is derived from an EMBL/GenBank/DDBJ whole genome shotgun (WGS) entry which is preliminary data.</text>
</comment>
<evidence type="ECO:0008006" key="4">
    <source>
        <dbReference type="Google" id="ProtNLM"/>
    </source>
</evidence>
<evidence type="ECO:0000313" key="2">
    <source>
        <dbReference type="EMBL" id="KAB1648527.1"/>
    </source>
</evidence>
<dbReference type="InterPro" id="IPR052712">
    <property type="entry name" value="Acid_resist_chaperone_HdeD"/>
</dbReference>
<feature type="transmembrane region" description="Helical" evidence="1">
    <location>
        <begin position="165"/>
        <end position="194"/>
    </location>
</feature>
<organism evidence="2 3">
    <name type="scientific">Adlercreutzia muris</name>
    <dbReference type="NCBI Taxonomy" id="1796610"/>
    <lineage>
        <taxon>Bacteria</taxon>
        <taxon>Bacillati</taxon>
        <taxon>Actinomycetota</taxon>
        <taxon>Coriobacteriia</taxon>
        <taxon>Eggerthellales</taxon>
        <taxon>Eggerthellaceae</taxon>
        <taxon>Adlercreutzia</taxon>
    </lineage>
</organism>
<sequence>MPTRRNLLGNGRAESAMLPGAAPYNGSPPSIQPRIRSVETMDIKPGRNWALFAAGIALIIIGFILLMVPGLTLVTIAILAGCMFVAAGIVDGWAFFRYRKSAGLSAWALAYAACDLILGVLFIAHPVASAVVIPWVMGIFVIAYGVFGIVASVRLREVLPGWGWVLFSGIVSVLCGFAFIIAPGSFALFLGLFLMARGAQMAVYGVTLPQAPTRFAHNH</sequence>
<dbReference type="Pfam" id="PF03729">
    <property type="entry name" value="DUF308"/>
    <property type="match status" value="1"/>
</dbReference>
<evidence type="ECO:0000313" key="3">
    <source>
        <dbReference type="Proteomes" id="UP000479639"/>
    </source>
</evidence>
<feature type="transmembrane region" description="Helical" evidence="1">
    <location>
        <begin position="49"/>
        <end position="68"/>
    </location>
</feature>
<reference evidence="2 3" key="1">
    <citation type="submission" date="2019-09" db="EMBL/GenBank/DDBJ databases">
        <title>Whole genome shotgun sequencing (WGS) of Ellagibacter isourolithinifaciens DSM 104140(T) and Adlercreutzia muris DSM 29508(T).</title>
        <authorList>
            <person name="Stoll D.A."/>
            <person name="Danylec N."/>
            <person name="Huch M."/>
        </authorList>
    </citation>
    <scope>NUCLEOTIDE SEQUENCE [LARGE SCALE GENOMIC DNA]</scope>
    <source>
        <strain evidence="2 3">DSM 29508</strain>
    </source>
</reference>
<keyword evidence="1" id="KW-0812">Transmembrane</keyword>
<dbReference type="PANTHER" id="PTHR34989:SF1">
    <property type="entry name" value="PROTEIN HDED"/>
    <property type="match status" value="1"/>
</dbReference>
<gene>
    <name evidence="2" type="ORF">F8D48_06460</name>
</gene>
<dbReference type="EMBL" id="WAJS01000016">
    <property type="protein sequence ID" value="KAB1648527.1"/>
    <property type="molecule type" value="Genomic_DNA"/>
</dbReference>
<evidence type="ECO:0000256" key="1">
    <source>
        <dbReference type="SAM" id="Phobius"/>
    </source>
</evidence>
<name>A0A7C8BU62_9ACTN</name>
<keyword evidence="1" id="KW-0472">Membrane</keyword>
<dbReference type="GO" id="GO:0005886">
    <property type="term" value="C:plasma membrane"/>
    <property type="evidence" value="ECO:0007669"/>
    <property type="project" value="TreeGrafter"/>
</dbReference>
<feature type="transmembrane region" description="Helical" evidence="1">
    <location>
        <begin position="74"/>
        <end position="96"/>
    </location>
</feature>
<keyword evidence="1" id="KW-1133">Transmembrane helix</keyword>
<accession>A0A7C8BU62</accession>
<feature type="transmembrane region" description="Helical" evidence="1">
    <location>
        <begin position="108"/>
        <end position="127"/>
    </location>
</feature>
<dbReference type="Proteomes" id="UP000479639">
    <property type="component" value="Unassembled WGS sequence"/>
</dbReference>